<dbReference type="Proteomes" id="UP001144323">
    <property type="component" value="Unassembled WGS sequence"/>
</dbReference>
<keyword evidence="1" id="KW-0812">Transmembrane</keyword>
<evidence type="ECO:0000256" key="2">
    <source>
        <dbReference type="SAM" id="SignalP"/>
    </source>
</evidence>
<evidence type="ECO:0000313" key="3">
    <source>
        <dbReference type="EMBL" id="GLI96069.1"/>
    </source>
</evidence>
<feature type="transmembrane region" description="Helical" evidence="1">
    <location>
        <begin position="161"/>
        <end position="179"/>
    </location>
</feature>
<sequence length="192" mass="21708">MRLLLAFVAAIWLQTPVEAQQVTGGPIQQIEQCVTKIGPDVLTFTFYQPLKSRNQFCEEIPETGPTIIVIDSMQDELRDMTIELRLIKATGNMDSEMVLDERSLEAYLPPAKFSTGTLTYEHNFLERGSYIALIRAKDQNGSKEYNATFGFTVGETSIRELIATSFLSISGFGGFWLWYRKKFNHAHHNSGC</sequence>
<organism evidence="3 4">
    <name type="scientific">Methylocystis echinoides</name>
    <dbReference type="NCBI Taxonomy" id="29468"/>
    <lineage>
        <taxon>Bacteria</taxon>
        <taxon>Pseudomonadati</taxon>
        <taxon>Pseudomonadota</taxon>
        <taxon>Alphaproteobacteria</taxon>
        <taxon>Hyphomicrobiales</taxon>
        <taxon>Methylocystaceae</taxon>
        <taxon>Methylocystis</taxon>
    </lineage>
</organism>
<keyword evidence="1" id="KW-1133">Transmembrane helix</keyword>
<keyword evidence="2" id="KW-0732">Signal</keyword>
<dbReference type="EMBL" id="BSEC01000007">
    <property type="protein sequence ID" value="GLI96069.1"/>
    <property type="molecule type" value="Genomic_DNA"/>
</dbReference>
<keyword evidence="1" id="KW-0472">Membrane</keyword>
<evidence type="ECO:0000313" key="4">
    <source>
        <dbReference type="Proteomes" id="UP001144323"/>
    </source>
</evidence>
<reference evidence="3" key="1">
    <citation type="journal article" date="2023" name="Int. J. Syst. Evol. Microbiol.">
        <title>Methylocystis iwaonis sp. nov., a type II methane-oxidizing bacterium from surface soil of a rice paddy field in Japan, and emended description of the genus Methylocystis (ex Whittenbury et al. 1970) Bowman et al. 1993.</title>
        <authorList>
            <person name="Kaise H."/>
            <person name="Sawadogo J.B."/>
            <person name="Alam M.S."/>
            <person name="Ueno C."/>
            <person name="Dianou D."/>
            <person name="Shinjo R."/>
            <person name="Asakawa S."/>
        </authorList>
    </citation>
    <scope>NUCLEOTIDE SEQUENCE</scope>
    <source>
        <strain evidence="3">LMG27198</strain>
    </source>
</reference>
<dbReference type="AlphaFoldDB" id="A0A9W6LV30"/>
<feature type="signal peptide" evidence="2">
    <location>
        <begin position="1"/>
        <end position="19"/>
    </location>
</feature>
<keyword evidence="4" id="KW-1185">Reference proteome</keyword>
<accession>A0A9W6LV30</accession>
<name>A0A9W6LV30_9HYPH</name>
<gene>
    <name evidence="3" type="ORF">LMG27198_50610</name>
</gene>
<evidence type="ECO:0000256" key="1">
    <source>
        <dbReference type="SAM" id="Phobius"/>
    </source>
</evidence>
<protein>
    <submittedName>
        <fullName evidence="3">Uncharacterized protein</fullName>
    </submittedName>
</protein>
<feature type="chain" id="PRO_5040847082" evidence="2">
    <location>
        <begin position="20"/>
        <end position="192"/>
    </location>
</feature>
<proteinExistence type="predicted"/>
<comment type="caution">
    <text evidence="3">The sequence shown here is derived from an EMBL/GenBank/DDBJ whole genome shotgun (WGS) entry which is preliminary data.</text>
</comment>